<dbReference type="InterPro" id="IPR041394">
    <property type="entry name" value="HEPN_Cthe2314"/>
</dbReference>
<proteinExistence type="predicted"/>
<gene>
    <name evidence="2" type="ORF">GXP70_08710</name>
</gene>
<accession>A0A6C0G0J2</accession>
<name>A0A6C0G0J2_9BACL</name>
<organism evidence="2 3">
    <name type="scientific">Paenibacillus lycopersici</name>
    <dbReference type="NCBI Taxonomy" id="2704462"/>
    <lineage>
        <taxon>Bacteria</taxon>
        <taxon>Bacillati</taxon>
        <taxon>Bacillota</taxon>
        <taxon>Bacilli</taxon>
        <taxon>Bacillales</taxon>
        <taxon>Paenibacillaceae</taxon>
        <taxon>Paenibacillus</taxon>
    </lineage>
</organism>
<dbReference type="RefSeq" id="WP_162356086.1">
    <property type="nucleotide sequence ID" value="NZ_CP048209.1"/>
</dbReference>
<dbReference type="Pfam" id="PF18730">
    <property type="entry name" value="HEPN_Cthe2314"/>
    <property type="match status" value="1"/>
</dbReference>
<reference evidence="2 3" key="1">
    <citation type="submission" date="2020-01" db="EMBL/GenBank/DDBJ databases">
        <title>Paenibacillus sp. nov., isolated from tomato rhizosphere.</title>
        <authorList>
            <person name="Weon H.-Y."/>
            <person name="Lee S.A."/>
        </authorList>
    </citation>
    <scope>NUCLEOTIDE SEQUENCE [LARGE SCALE GENOMIC DNA]</scope>
    <source>
        <strain evidence="2 3">12200R-189</strain>
    </source>
</reference>
<sequence length="234" mass="27761">MLRMLFGEPPRKDSGKLLEAIQAMERYAALLNKRIEQGQDSDHNLRKYEIYTLGLLSSLDELEESAYAAGKFASMVTSETVEGMTEAETLNYRRYVYFDKNAFIRLFSLLDKLGTLMNEYLHLETERVKPHFSYYTVLRRMAERNAYPELTEPLHKLKEEGREAMNRLRKRRNMEIHYMNSEMQDDLKQNHEAYFEPHRLENLSQQTKDLAQMMDLLLDTLTLTFHHAYSQMKK</sequence>
<evidence type="ECO:0000313" key="2">
    <source>
        <dbReference type="EMBL" id="QHT60020.1"/>
    </source>
</evidence>
<evidence type="ECO:0000259" key="1">
    <source>
        <dbReference type="Pfam" id="PF18730"/>
    </source>
</evidence>
<feature type="domain" description="Cthe-2314-like HEPN" evidence="1">
    <location>
        <begin position="51"/>
        <end position="228"/>
    </location>
</feature>
<protein>
    <recommendedName>
        <fullName evidence="1">Cthe-2314-like HEPN domain-containing protein</fullName>
    </recommendedName>
</protein>
<keyword evidence="3" id="KW-1185">Reference proteome</keyword>
<evidence type="ECO:0000313" key="3">
    <source>
        <dbReference type="Proteomes" id="UP000476064"/>
    </source>
</evidence>
<dbReference type="AlphaFoldDB" id="A0A6C0G0J2"/>
<dbReference type="Proteomes" id="UP000476064">
    <property type="component" value="Chromosome"/>
</dbReference>
<dbReference type="KEGG" id="plyc:GXP70_08710"/>
<dbReference type="EMBL" id="CP048209">
    <property type="protein sequence ID" value="QHT60020.1"/>
    <property type="molecule type" value="Genomic_DNA"/>
</dbReference>